<proteinExistence type="predicted"/>
<evidence type="ECO:0000313" key="1">
    <source>
        <dbReference type="EMBL" id="MBW78001.1"/>
    </source>
</evidence>
<sequence>MYAFDTPLVVPLKLFVRHSTLAVWLMSNCSSPLLRHADGAVVGVNCANRELLRVEPFSLNTLSLIGTSTVTPFAASCSFRSILLSFTGGIRFSCSIRLLLLKWF</sequence>
<accession>A0A2M4DKD3</accession>
<dbReference type="EMBL" id="GGFL01013823">
    <property type="protein sequence ID" value="MBW78001.1"/>
    <property type="molecule type" value="Transcribed_RNA"/>
</dbReference>
<protein>
    <submittedName>
        <fullName evidence="1">Putative secreted protein</fullName>
    </submittedName>
</protein>
<name>A0A2M4DKD3_ANODA</name>
<dbReference type="AlphaFoldDB" id="A0A2M4DKD3"/>
<reference evidence="1" key="1">
    <citation type="submission" date="2018-01" db="EMBL/GenBank/DDBJ databases">
        <title>An insight into the sialome of Amazonian anophelines.</title>
        <authorList>
            <person name="Ribeiro J.M."/>
            <person name="Scarpassa V."/>
            <person name="Calvo E."/>
        </authorList>
    </citation>
    <scope>NUCLEOTIDE SEQUENCE</scope>
</reference>
<organism evidence="1">
    <name type="scientific">Anopheles darlingi</name>
    <name type="common">Mosquito</name>
    <dbReference type="NCBI Taxonomy" id="43151"/>
    <lineage>
        <taxon>Eukaryota</taxon>
        <taxon>Metazoa</taxon>
        <taxon>Ecdysozoa</taxon>
        <taxon>Arthropoda</taxon>
        <taxon>Hexapoda</taxon>
        <taxon>Insecta</taxon>
        <taxon>Pterygota</taxon>
        <taxon>Neoptera</taxon>
        <taxon>Endopterygota</taxon>
        <taxon>Diptera</taxon>
        <taxon>Nematocera</taxon>
        <taxon>Culicoidea</taxon>
        <taxon>Culicidae</taxon>
        <taxon>Anophelinae</taxon>
        <taxon>Anopheles</taxon>
    </lineage>
</organism>